<keyword evidence="6" id="KW-1185">Reference proteome</keyword>
<dbReference type="GO" id="GO:0005634">
    <property type="term" value="C:nucleus"/>
    <property type="evidence" value="ECO:0007669"/>
    <property type="project" value="UniProtKB-SubCell"/>
</dbReference>
<dbReference type="Proteomes" id="UP000265618">
    <property type="component" value="Unassembled WGS sequence"/>
</dbReference>
<feature type="region of interest" description="Disordered" evidence="4">
    <location>
        <begin position="447"/>
        <end position="474"/>
    </location>
</feature>
<keyword evidence="2 3" id="KW-0539">Nucleus</keyword>
<dbReference type="Gene3D" id="1.20.1160.11">
    <property type="entry name" value="Paired amphipathic helix"/>
    <property type="match status" value="1"/>
</dbReference>
<dbReference type="SUPFAM" id="SSF47762">
    <property type="entry name" value="PAH2 domain"/>
    <property type="match status" value="1"/>
</dbReference>
<comment type="caution">
    <text evidence="5">The sequence shown here is derived from an EMBL/GenBank/DDBJ whole genome shotgun (WGS) entry which is preliminary data.</text>
</comment>
<sequence length="474" mass="50890">MEPSNPHHGFVPGGPSPKPHFATGVGMAVQDESNPFRPLSTGPNHVVGLMTTSIPNANGTQALPTPPHFAGAGTPGAAADAMGSAADASGNKWQKWTNAPSCNPIQPTGQSIMVTHGDVVPEDMKREIGEAIRKAELRDREIAASKQEGTPQTGDTPMSVRSEAQTEGEKEAAPPTPSSAVSAVSAAATPPLTVVANLPVNPQTQTQAGKAPETGPTQTQGPTVIRERPPAPSGNHSSHGLPRVVTSTISFGQSKHQLVSVYSNNADEMVPRERETELVSGVYPQGTQGQRPDQGPVKREGVHPQVKREPVKQEAPAEAPIQPGVHLDSAKSYLRRVRDACENRPSVFRHFVETMTEFKERNIEPVVVVLRVHYLLRGGKLLVELNHFLPPQIHFTPDGKLGQYVKDRRDGKNGSPPIDLSQYVPADDLEINAKGQKVIKRRPMHCLPDRRAPVGSSDSISLHDQADMKRAVAK</sequence>
<feature type="region of interest" description="Disordered" evidence="4">
    <location>
        <begin position="283"/>
        <end position="317"/>
    </location>
</feature>
<evidence type="ECO:0000313" key="5">
    <source>
        <dbReference type="EMBL" id="GIQ85884.1"/>
    </source>
</evidence>
<dbReference type="EMBL" id="BDIP01002188">
    <property type="protein sequence ID" value="GIQ85884.1"/>
    <property type="molecule type" value="Genomic_DNA"/>
</dbReference>
<feature type="compositionally biased region" description="Polar residues" evidence="4">
    <location>
        <begin position="147"/>
        <end position="156"/>
    </location>
</feature>
<feature type="compositionally biased region" description="Basic and acidic residues" evidence="4">
    <location>
        <begin position="464"/>
        <end position="474"/>
    </location>
</feature>
<reference evidence="5 6" key="1">
    <citation type="journal article" date="2018" name="PLoS ONE">
        <title>The draft genome of Kipferlia bialata reveals reductive genome evolution in fornicate parasites.</title>
        <authorList>
            <person name="Tanifuji G."/>
            <person name="Takabayashi S."/>
            <person name="Kume K."/>
            <person name="Takagi M."/>
            <person name="Nakayama T."/>
            <person name="Kamikawa R."/>
            <person name="Inagaki Y."/>
            <person name="Hashimoto T."/>
        </authorList>
    </citation>
    <scope>NUCLEOTIDE SEQUENCE [LARGE SCALE GENOMIC DNA]</scope>
    <source>
        <strain evidence="5">NY0173</strain>
    </source>
</reference>
<feature type="region of interest" description="Disordered" evidence="4">
    <location>
        <begin position="135"/>
        <end position="185"/>
    </location>
</feature>
<dbReference type="GO" id="GO:0006355">
    <property type="term" value="P:regulation of DNA-templated transcription"/>
    <property type="evidence" value="ECO:0007669"/>
    <property type="project" value="InterPro"/>
</dbReference>
<gene>
    <name evidence="5" type="ORF">KIPB_007629</name>
</gene>
<feature type="region of interest" description="Disordered" evidence="4">
    <location>
        <begin position="1"/>
        <end position="21"/>
    </location>
</feature>
<evidence type="ECO:0000256" key="1">
    <source>
        <dbReference type="ARBA" id="ARBA00004123"/>
    </source>
</evidence>
<dbReference type="AlphaFoldDB" id="A0A9K3CYU3"/>
<comment type="subcellular location">
    <subcellularLocation>
        <location evidence="1 3">Nucleus</location>
    </subcellularLocation>
</comment>
<evidence type="ECO:0000256" key="2">
    <source>
        <dbReference type="ARBA" id="ARBA00023242"/>
    </source>
</evidence>
<name>A0A9K3CYU3_9EUKA</name>
<dbReference type="InterPro" id="IPR036600">
    <property type="entry name" value="PAH_sf"/>
</dbReference>
<dbReference type="PROSITE" id="PS51477">
    <property type="entry name" value="PAH"/>
    <property type="match status" value="1"/>
</dbReference>
<feature type="compositionally biased region" description="Basic and acidic residues" evidence="4">
    <location>
        <begin position="296"/>
        <end position="312"/>
    </location>
</feature>
<evidence type="ECO:0000256" key="3">
    <source>
        <dbReference type="PROSITE-ProRule" id="PRU00810"/>
    </source>
</evidence>
<feature type="non-terminal residue" evidence="5">
    <location>
        <position position="1"/>
    </location>
</feature>
<organism evidence="5 6">
    <name type="scientific">Kipferlia bialata</name>
    <dbReference type="NCBI Taxonomy" id="797122"/>
    <lineage>
        <taxon>Eukaryota</taxon>
        <taxon>Metamonada</taxon>
        <taxon>Carpediemonas-like organisms</taxon>
        <taxon>Kipferlia</taxon>
    </lineage>
</organism>
<proteinExistence type="predicted"/>
<feature type="region of interest" description="Disordered" evidence="4">
    <location>
        <begin position="204"/>
        <end position="242"/>
    </location>
</feature>
<dbReference type="InterPro" id="IPR003822">
    <property type="entry name" value="PAH"/>
</dbReference>
<accession>A0A9K3CYU3</accession>
<feature type="compositionally biased region" description="Low complexity" evidence="4">
    <location>
        <begin position="214"/>
        <end position="223"/>
    </location>
</feature>
<protein>
    <submittedName>
        <fullName evidence="5">Uncharacterized protein</fullName>
    </submittedName>
</protein>
<evidence type="ECO:0000256" key="4">
    <source>
        <dbReference type="SAM" id="MobiDB-lite"/>
    </source>
</evidence>
<evidence type="ECO:0000313" key="6">
    <source>
        <dbReference type="Proteomes" id="UP000265618"/>
    </source>
</evidence>